<organism evidence="1 2">
    <name type="scientific">Gossypium stocksii</name>
    <dbReference type="NCBI Taxonomy" id="47602"/>
    <lineage>
        <taxon>Eukaryota</taxon>
        <taxon>Viridiplantae</taxon>
        <taxon>Streptophyta</taxon>
        <taxon>Embryophyta</taxon>
        <taxon>Tracheophyta</taxon>
        <taxon>Spermatophyta</taxon>
        <taxon>Magnoliopsida</taxon>
        <taxon>eudicotyledons</taxon>
        <taxon>Gunneridae</taxon>
        <taxon>Pentapetalae</taxon>
        <taxon>rosids</taxon>
        <taxon>malvids</taxon>
        <taxon>Malvales</taxon>
        <taxon>Malvaceae</taxon>
        <taxon>Malvoideae</taxon>
        <taxon>Gossypium</taxon>
    </lineage>
</organism>
<gene>
    <name evidence="1" type="ORF">J1N35_023229</name>
</gene>
<proteinExistence type="predicted"/>
<name>A0A9D4A2Z5_9ROSI</name>
<keyword evidence="2" id="KW-1185">Reference proteome</keyword>
<comment type="caution">
    <text evidence="1">The sequence shown here is derived from an EMBL/GenBank/DDBJ whole genome shotgun (WGS) entry which is preliminary data.</text>
</comment>
<dbReference type="EMBL" id="JAIQCV010000007">
    <property type="protein sequence ID" value="KAH1083468.1"/>
    <property type="molecule type" value="Genomic_DNA"/>
</dbReference>
<dbReference type="OrthoDB" id="982210at2759"/>
<accession>A0A9D4A2Z5</accession>
<evidence type="ECO:0000313" key="1">
    <source>
        <dbReference type="EMBL" id="KAH1083468.1"/>
    </source>
</evidence>
<sequence>MSKGIDKQIELMETSGRDKKASISRDMALALEGQVTNLEESKSNVKKTLKAVDGYTNKLDLVKEQLKEFVVDTLGSNMETIQGIINSNMDKLTVRDNAFEAMVTALKEQVAKLKRELANL</sequence>
<reference evidence="1 2" key="1">
    <citation type="journal article" date="2021" name="Plant Biotechnol. J.">
        <title>Multi-omics assisted identification of the key and species-specific regulatory components of drought-tolerant mechanisms in Gossypium stocksii.</title>
        <authorList>
            <person name="Yu D."/>
            <person name="Ke L."/>
            <person name="Zhang D."/>
            <person name="Wu Y."/>
            <person name="Sun Y."/>
            <person name="Mei J."/>
            <person name="Sun J."/>
            <person name="Sun Y."/>
        </authorList>
    </citation>
    <scope>NUCLEOTIDE SEQUENCE [LARGE SCALE GENOMIC DNA]</scope>
    <source>
        <strain evidence="2">cv. E1</strain>
        <tissue evidence="1">Leaf</tissue>
    </source>
</reference>
<evidence type="ECO:0000313" key="2">
    <source>
        <dbReference type="Proteomes" id="UP000828251"/>
    </source>
</evidence>
<dbReference type="AlphaFoldDB" id="A0A9D4A2Z5"/>
<protein>
    <submittedName>
        <fullName evidence="1">Uncharacterized protein</fullName>
    </submittedName>
</protein>
<dbReference type="Proteomes" id="UP000828251">
    <property type="component" value="Unassembled WGS sequence"/>
</dbReference>